<gene>
    <name evidence="9" type="ORF">AVDCRST_MAG67-3936</name>
</gene>
<dbReference type="SUPFAM" id="SSF88659">
    <property type="entry name" value="Sigma3 and sigma4 domains of RNA polymerase sigma factors"/>
    <property type="match status" value="1"/>
</dbReference>
<keyword evidence="5" id="KW-0804">Transcription</keyword>
<sequence>MQATAVPTPQRPRVIAWSRMGDEALAARAAAGNAAAFSALYERYYGPLLGYCRSILLDGEDARDATQSALENALRALPRREPGRPLRPWLYRIAHNEAINIVRRRQPVADGNLDTESLLTVPGPEVDAEQRSRMAQLVDDLRMLPERQRGALVMRELSGLSYDEIGVALGVSNEAARRAVFDARTALHDALDGRATACTSVRRTLSDGDRRRLRARGLRAHLRSCDDCAIFERSIGARQKDLHALGPWLGGSAALGLIGIGGGAGGGALVAAGGSGGAVAVSGGLWAGLPAAVKGLAVAAAVATTGTAAVEIPKVAESDSSGRQAQSATVRHAIAPPAGSAQHSALQDRAAAQAAAARRALAARRADRLR</sequence>
<dbReference type="InterPro" id="IPR007627">
    <property type="entry name" value="RNA_pol_sigma70_r2"/>
</dbReference>
<dbReference type="NCBIfam" id="TIGR02937">
    <property type="entry name" value="sigma70-ECF"/>
    <property type="match status" value="1"/>
</dbReference>
<dbReference type="Pfam" id="PF08281">
    <property type="entry name" value="Sigma70_r4_2"/>
    <property type="match status" value="1"/>
</dbReference>
<dbReference type="InterPro" id="IPR013325">
    <property type="entry name" value="RNA_pol_sigma_r2"/>
</dbReference>
<dbReference type="InterPro" id="IPR013249">
    <property type="entry name" value="RNA_pol_sigma70_r4_t2"/>
</dbReference>
<evidence type="ECO:0000256" key="6">
    <source>
        <dbReference type="SAM" id="MobiDB-lite"/>
    </source>
</evidence>
<dbReference type="InterPro" id="IPR039425">
    <property type="entry name" value="RNA_pol_sigma-70-like"/>
</dbReference>
<feature type="domain" description="RNA polymerase sigma-70 region 2" evidence="7">
    <location>
        <begin position="40"/>
        <end position="106"/>
    </location>
</feature>
<proteinExistence type="inferred from homology"/>
<evidence type="ECO:0000256" key="4">
    <source>
        <dbReference type="ARBA" id="ARBA00023125"/>
    </source>
</evidence>
<dbReference type="CDD" id="cd06171">
    <property type="entry name" value="Sigma70_r4"/>
    <property type="match status" value="1"/>
</dbReference>
<keyword evidence="2" id="KW-0805">Transcription regulation</keyword>
<dbReference type="Pfam" id="PF04542">
    <property type="entry name" value="Sigma70_r2"/>
    <property type="match status" value="1"/>
</dbReference>
<evidence type="ECO:0000259" key="8">
    <source>
        <dbReference type="Pfam" id="PF08281"/>
    </source>
</evidence>
<feature type="compositionally biased region" description="Polar residues" evidence="6">
    <location>
        <begin position="318"/>
        <end position="329"/>
    </location>
</feature>
<dbReference type="InterPro" id="IPR036388">
    <property type="entry name" value="WH-like_DNA-bd_sf"/>
</dbReference>
<organism evidence="9">
    <name type="scientific">uncultured Solirubrobacteraceae bacterium</name>
    <dbReference type="NCBI Taxonomy" id="1162706"/>
    <lineage>
        <taxon>Bacteria</taxon>
        <taxon>Bacillati</taxon>
        <taxon>Actinomycetota</taxon>
        <taxon>Thermoleophilia</taxon>
        <taxon>Solirubrobacterales</taxon>
        <taxon>Solirubrobacteraceae</taxon>
        <taxon>environmental samples</taxon>
    </lineage>
</organism>
<evidence type="ECO:0000256" key="2">
    <source>
        <dbReference type="ARBA" id="ARBA00023015"/>
    </source>
</evidence>
<name>A0A6J4TPH3_9ACTN</name>
<keyword evidence="3" id="KW-0731">Sigma factor</keyword>
<dbReference type="EMBL" id="CADCVQ010000162">
    <property type="protein sequence ID" value="CAA9528869.1"/>
    <property type="molecule type" value="Genomic_DNA"/>
</dbReference>
<dbReference type="Gene3D" id="1.10.1740.10">
    <property type="match status" value="1"/>
</dbReference>
<evidence type="ECO:0000256" key="1">
    <source>
        <dbReference type="ARBA" id="ARBA00010641"/>
    </source>
</evidence>
<comment type="similarity">
    <text evidence="1">Belongs to the sigma-70 factor family. ECF subfamily.</text>
</comment>
<evidence type="ECO:0000256" key="5">
    <source>
        <dbReference type="ARBA" id="ARBA00023163"/>
    </source>
</evidence>
<accession>A0A6J4TPH3</accession>
<dbReference type="GO" id="GO:0006352">
    <property type="term" value="P:DNA-templated transcription initiation"/>
    <property type="evidence" value="ECO:0007669"/>
    <property type="project" value="InterPro"/>
</dbReference>
<dbReference type="GO" id="GO:0016987">
    <property type="term" value="F:sigma factor activity"/>
    <property type="evidence" value="ECO:0007669"/>
    <property type="project" value="UniProtKB-KW"/>
</dbReference>
<evidence type="ECO:0000313" key="9">
    <source>
        <dbReference type="EMBL" id="CAA9528869.1"/>
    </source>
</evidence>
<dbReference type="Gene3D" id="1.10.10.10">
    <property type="entry name" value="Winged helix-like DNA-binding domain superfamily/Winged helix DNA-binding domain"/>
    <property type="match status" value="1"/>
</dbReference>
<keyword evidence="4" id="KW-0238">DNA-binding</keyword>
<evidence type="ECO:0000256" key="3">
    <source>
        <dbReference type="ARBA" id="ARBA00023082"/>
    </source>
</evidence>
<evidence type="ECO:0000259" key="7">
    <source>
        <dbReference type="Pfam" id="PF04542"/>
    </source>
</evidence>
<protein>
    <recommendedName>
        <fullName evidence="10">RNA polymerase ECF-type sigma factor</fullName>
    </recommendedName>
</protein>
<dbReference type="InterPro" id="IPR013324">
    <property type="entry name" value="RNA_pol_sigma_r3/r4-like"/>
</dbReference>
<reference evidence="9" key="1">
    <citation type="submission" date="2020-02" db="EMBL/GenBank/DDBJ databases">
        <authorList>
            <person name="Meier V. D."/>
        </authorList>
    </citation>
    <scope>NUCLEOTIDE SEQUENCE</scope>
    <source>
        <strain evidence="9">AVDCRST_MAG67</strain>
    </source>
</reference>
<dbReference type="AlphaFoldDB" id="A0A6J4TPH3"/>
<dbReference type="PANTHER" id="PTHR43133">
    <property type="entry name" value="RNA POLYMERASE ECF-TYPE SIGMA FACTO"/>
    <property type="match status" value="1"/>
</dbReference>
<feature type="non-terminal residue" evidence="9">
    <location>
        <position position="370"/>
    </location>
</feature>
<dbReference type="InterPro" id="IPR014284">
    <property type="entry name" value="RNA_pol_sigma-70_dom"/>
</dbReference>
<feature type="region of interest" description="Disordered" evidence="6">
    <location>
        <begin position="316"/>
        <end position="351"/>
    </location>
</feature>
<feature type="domain" description="RNA polymerase sigma factor 70 region 4 type 2" evidence="8">
    <location>
        <begin position="141"/>
        <end position="187"/>
    </location>
</feature>
<dbReference type="SUPFAM" id="SSF88946">
    <property type="entry name" value="Sigma2 domain of RNA polymerase sigma factors"/>
    <property type="match status" value="1"/>
</dbReference>
<evidence type="ECO:0008006" key="10">
    <source>
        <dbReference type="Google" id="ProtNLM"/>
    </source>
</evidence>
<dbReference type="GO" id="GO:0003677">
    <property type="term" value="F:DNA binding"/>
    <property type="evidence" value="ECO:0007669"/>
    <property type="project" value="UniProtKB-KW"/>
</dbReference>
<dbReference type="PANTHER" id="PTHR43133:SF8">
    <property type="entry name" value="RNA POLYMERASE SIGMA FACTOR HI_1459-RELATED"/>
    <property type="match status" value="1"/>
</dbReference>